<gene>
    <name evidence="12" type="ORF">MIMGU_mgv1a006774mg</name>
</gene>
<dbReference type="PRINTS" id="PR00475">
    <property type="entry name" value="HEXOKINASE"/>
</dbReference>
<dbReference type="AlphaFoldDB" id="A0A022RZZ5"/>
<dbReference type="Proteomes" id="UP000030748">
    <property type="component" value="Unassembled WGS sequence"/>
</dbReference>
<keyword evidence="8 9" id="KW-0324">Glycolysis</keyword>
<dbReference type="PANTHER" id="PTHR19443:SF18">
    <property type="entry name" value="HEXOKINASE-LIKE 2 PROTEIN-RELATED"/>
    <property type="match status" value="1"/>
</dbReference>
<keyword evidence="6 9" id="KW-0418">Kinase</keyword>
<evidence type="ECO:0000256" key="8">
    <source>
        <dbReference type="ARBA" id="ARBA00023152"/>
    </source>
</evidence>
<dbReference type="PANTHER" id="PTHR19443">
    <property type="entry name" value="HEXOKINASE"/>
    <property type="match status" value="1"/>
</dbReference>
<dbReference type="Gene3D" id="3.30.420.40">
    <property type="match status" value="1"/>
</dbReference>
<evidence type="ECO:0000256" key="5">
    <source>
        <dbReference type="ARBA" id="ARBA00022741"/>
    </source>
</evidence>
<evidence type="ECO:0000313" key="12">
    <source>
        <dbReference type="EMBL" id="EYU44540.1"/>
    </source>
</evidence>
<dbReference type="UniPathway" id="UPA00242"/>
<accession>A0A022RZZ5</accession>
<dbReference type="InterPro" id="IPR022673">
    <property type="entry name" value="Hexokinase_C"/>
</dbReference>
<comment type="pathway">
    <text evidence="2">Carbohydrate metabolism; hexose metabolism.</text>
</comment>
<evidence type="ECO:0000256" key="1">
    <source>
        <dbReference type="ARBA" id="ARBA00004921"/>
    </source>
</evidence>
<dbReference type="InterPro" id="IPR022672">
    <property type="entry name" value="Hexokinase_N"/>
</dbReference>
<comment type="similarity">
    <text evidence="3 9">Belongs to the hexokinase family.</text>
</comment>
<dbReference type="GO" id="GO:0006096">
    <property type="term" value="P:glycolytic process"/>
    <property type="evidence" value="ECO:0007669"/>
    <property type="project" value="UniProtKB-UniPathway"/>
</dbReference>
<feature type="domain" description="Hexokinase N-terminal" evidence="10">
    <location>
        <begin position="1"/>
        <end position="183"/>
    </location>
</feature>
<dbReference type="GO" id="GO:0004396">
    <property type="term" value="F:hexokinase activity"/>
    <property type="evidence" value="ECO:0007669"/>
    <property type="project" value="UniProtKB-UniRule"/>
</dbReference>
<dbReference type="UniPathway" id="UPA00109">
    <property type="reaction ID" value="UER00180"/>
</dbReference>
<dbReference type="STRING" id="4155.A0A022RZZ5"/>
<dbReference type="GO" id="GO:0001678">
    <property type="term" value="P:intracellular glucose homeostasis"/>
    <property type="evidence" value="ECO:0007669"/>
    <property type="project" value="InterPro"/>
</dbReference>
<dbReference type="eggNOG" id="KOG1369">
    <property type="taxonomic scope" value="Eukaryota"/>
</dbReference>
<feature type="domain" description="Hexokinase C-terminal" evidence="11">
    <location>
        <begin position="193"/>
        <end position="426"/>
    </location>
</feature>
<dbReference type="SUPFAM" id="SSF53067">
    <property type="entry name" value="Actin-like ATPase domain"/>
    <property type="match status" value="2"/>
</dbReference>
<sequence>MEAGLSSGERGGNLRMLVSYAAPLPTGEEKGTYYGINLRATNFVIVRATLDGKNEPLNQLLKQEVPIPPSLMADAESSKELCDLIAFELAKFISVHSESTDNNKGETVKRSKLGFTVSSFPVDHQAPPSAAIAIKWTNLPFNDAARKELATEVNQALEKLGLDYLRVSEVVNDTIGDLAGGRYYSKESVAAVTLGIGGTDIAYIECPQQISSPVKDSSKSNETVINMQWGNFSSSHLPLTEYDTSLDAESIDPGARIFEKLISGMYLGEIVRRVLLKMAHEAALFGDSVPPKLTIPYLLRSPDMAAMHQDTSEDYEVVQEKLNEIFDINNSTPMVREIVTEICDVVAERGARLVGAGIVGSVKKMGRIENRKSVIIVEGGMYERYRIYRNYVQSSVWEMVGNEFSDNVMIHHCHGGSGAGSVFLAASQTAHS</sequence>
<keyword evidence="7 9" id="KW-0067">ATP-binding</keyword>
<keyword evidence="4 9" id="KW-0808">Transferase</keyword>
<dbReference type="Pfam" id="PF00349">
    <property type="entry name" value="Hexokinase_1"/>
    <property type="match status" value="1"/>
</dbReference>
<comment type="pathway">
    <text evidence="1">Carbohydrate degradation.</text>
</comment>
<evidence type="ECO:0000256" key="4">
    <source>
        <dbReference type="ARBA" id="ARBA00022679"/>
    </source>
</evidence>
<keyword evidence="13" id="KW-1185">Reference proteome</keyword>
<keyword evidence="5 9" id="KW-0547">Nucleotide-binding</keyword>
<dbReference type="EC" id="2.7.1.-" evidence="9"/>
<dbReference type="InterPro" id="IPR043129">
    <property type="entry name" value="ATPase_NBD"/>
</dbReference>
<evidence type="ECO:0000256" key="3">
    <source>
        <dbReference type="ARBA" id="ARBA00009225"/>
    </source>
</evidence>
<dbReference type="PROSITE" id="PS51748">
    <property type="entry name" value="HEXOKINASE_2"/>
    <property type="match status" value="1"/>
</dbReference>
<dbReference type="Pfam" id="PF03727">
    <property type="entry name" value="Hexokinase_2"/>
    <property type="match status" value="1"/>
</dbReference>
<protein>
    <recommendedName>
        <fullName evidence="9">Phosphotransferase</fullName>
        <ecNumber evidence="9">2.7.1.-</ecNumber>
    </recommendedName>
</protein>
<proteinExistence type="inferred from homology"/>
<dbReference type="GO" id="GO:0005536">
    <property type="term" value="F:D-glucose binding"/>
    <property type="evidence" value="ECO:0007669"/>
    <property type="project" value="InterPro"/>
</dbReference>
<dbReference type="EMBL" id="KI630214">
    <property type="protein sequence ID" value="EYU44540.1"/>
    <property type="molecule type" value="Genomic_DNA"/>
</dbReference>
<dbReference type="Gene3D" id="3.40.367.20">
    <property type="match status" value="1"/>
</dbReference>
<organism evidence="12 13">
    <name type="scientific">Erythranthe guttata</name>
    <name type="common">Yellow monkey flower</name>
    <name type="synonym">Mimulus guttatus</name>
    <dbReference type="NCBI Taxonomy" id="4155"/>
    <lineage>
        <taxon>Eukaryota</taxon>
        <taxon>Viridiplantae</taxon>
        <taxon>Streptophyta</taxon>
        <taxon>Embryophyta</taxon>
        <taxon>Tracheophyta</taxon>
        <taxon>Spermatophyta</taxon>
        <taxon>Magnoliopsida</taxon>
        <taxon>eudicotyledons</taxon>
        <taxon>Gunneridae</taxon>
        <taxon>Pentapetalae</taxon>
        <taxon>asterids</taxon>
        <taxon>lamiids</taxon>
        <taxon>Lamiales</taxon>
        <taxon>Phrymaceae</taxon>
        <taxon>Erythranthe</taxon>
    </lineage>
</organism>
<evidence type="ECO:0000256" key="2">
    <source>
        <dbReference type="ARBA" id="ARBA00005028"/>
    </source>
</evidence>
<evidence type="ECO:0000313" key="13">
    <source>
        <dbReference type="Proteomes" id="UP000030748"/>
    </source>
</evidence>
<dbReference type="GO" id="GO:0005829">
    <property type="term" value="C:cytosol"/>
    <property type="evidence" value="ECO:0000318"/>
    <property type="project" value="GO_Central"/>
</dbReference>
<evidence type="ECO:0000259" key="10">
    <source>
        <dbReference type="Pfam" id="PF00349"/>
    </source>
</evidence>
<evidence type="ECO:0000256" key="9">
    <source>
        <dbReference type="RuleBase" id="RU362007"/>
    </source>
</evidence>
<evidence type="ECO:0000256" key="7">
    <source>
        <dbReference type="ARBA" id="ARBA00022840"/>
    </source>
</evidence>
<reference evidence="12 13" key="1">
    <citation type="journal article" date="2013" name="Proc. Natl. Acad. Sci. U.S.A.">
        <title>Fine-scale variation in meiotic recombination in Mimulus inferred from population shotgun sequencing.</title>
        <authorList>
            <person name="Hellsten U."/>
            <person name="Wright K.M."/>
            <person name="Jenkins J."/>
            <person name="Shu S."/>
            <person name="Yuan Y."/>
            <person name="Wessler S.R."/>
            <person name="Schmutz J."/>
            <person name="Willis J.H."/>
            <person name="Rokhsar D.S."/>
        </authorList>
    </citation>
    <scope>NUCLEOTIDE SEQUENCE [LARGE SCALE GENOMIC DNA]</scope>
    <source>
        <strain evidence="13">cv. DUN x IM62</strain>
    </source>
</reference>
<dbReference type="GO" id="GO:0019318">
    <property type="term" value="P:hexose metabolic process"/>
    <property type="evidence" value="ECO:0007669"/>
    <property type="project" value="UniProtKB-UniPathway"/>
</dbReference>
<evidence type="ECO:0000256" key="6">
    <source>
        <dbReference type="ARBA" id="ARBA00022777"/>
    </source>
</evidence>
<dbReference type="InterPro" id="IPR001312">
    <property type="entry name" value="Hexokinase"/>
</dbReference>
<name>A0A022RZZ5_ERYGU</name>
<evidence type="ECO:0000259" key="11">
    <source>
        <dbReference type="Pfam" id="PF03727"/>
    </source>
</evidence>
<dbReference type="GO" id="GO:0005524">
    <property type="term" value="F:ATP binding"/>
    <property type="evidence" value="ECO:0007669"/>
    <property type="project" value="UniProtKB-UniRule"/>
</dbReference>
<dbReference type="GO" id="GO:0005739">
    <property type="term" value="C:mitochondrion"/>
    <property type="evidence" value="ECO:0000318"/>
    <property type="project" value="GO_Central"/>
</dbReference>